<keyword evidence="2" id="KW-0805">Transcription regulation</keyword>
<evidence type="ECO:0000256" key="2">
    <source>
        <dbReference type="ARBA" id="ARBA00023015"/>
    </source>
</evidence>
<feature type="domain" description="WRKY" evidence="7">
    <location>
        <begin position="197"/>
        <end position="266"/>
    </location>
</feature>
<evidence type="ECO:0000256" key="3">
    <source>
        <dbReference type="ARBA" id="ARBA00023125"/>
    </source>
</evidence>
<dbReference type="Gene3D" id="2.20.25.80">
    <property type="entry name" value="WRKY domain"/>
    <property type="match status" value="1"/>
</dbReference>
<evidence type="ECO:0000256" key="6">
    <source>
        <dbReference type="SAM" id="MobiDB-lite"/>
    </source>
</evidence>
<dbReference type="ExpressionAtlas" id="A0A3L6E3J7">
    <property type="expression patterns" value="baseline and differential"/>
</dbReference>
<dbReference type="AlphaFoldDB" id="A0A3L6E3J7"/>
<dbReference type="InterPro" id="IPR036576">
    <property type="entry name" value="WRKY_dom_sf"/>
</dbReference>
<comment type="caution">
    <text evidence="8">The sequence shown here is derived from an EMBL/GenBank/DDBJ whole genome shotgun (WGS) entry which is preliminary data.</text>
</comment>
<gene>
    <name evidence="8" type="primary">WRKY46_11</name>
    <name evidence="8" type="ORF">Zm00014a_022354</name>
</gene>
<dbReference type="GO" id="GO:0043565">
    <property type="term" value="F:sequence-specific DNA binding"/>
    <property type="evidence" value="ECO:0007669"/>
    <property type="project" value="InterPro"/>
</dbReference>
<dbReference type="Pfam" id="PF03106">
    <property type="entry name" value="WRKY"/>
    <property type="match status" value="1"/>
</dbReference>
<dbReference type="GO" id="GO:0005634">
    <property type="term" value="C:nucleus"/>
    <property type="evidence" value="ECO:0007669"/>
    <property type="project" value="UniProtKB-SubCell"/>
</dbReference>
<evidence type="ECO:0000256" key="4">
    <source>
        <dbReference type="ARBA" id="ARBA00023163"/>
    </source>
</evidence>
<sequence>MVFHATSSFAIPRALLYFSSQLPHRGQATNKNKPQLQPTTAPALSLPATTGQAGGQAYAYIAGLVASERSSICMASSAGGGLRSPPATTAAPRVVMDSLIEVREGATRLQTMLLEESPTPSIAAAAAAGATSEVRQTLDGMMSSLSSAMSALDTTGGGQGQQGRGRRKRGGVAAARSGPLRRSSNRRRSHSPFVNTVTASTLDDGNSWRKYGQKRIQESPNPRSYYRCTHRPDQGCRATRQVQASDANPSSEFIISYFGQHTCRDPSTIPLLVIPDDTAPPPPDCANLISFGGSTVVGGGASPSANTTTTVPTTMLSRFGYSSSLPTQTQAQAQLAAAVVGPPGTTMTASWATVGSAPAEYWPGGTTSDMACGPAGTASFPSSPSSLGFMTGSPFGNAGDDDLFMFGFDS</sequence>
<keyword evidence="5" id="KW-0539">Nucleus</keyword>
<evidence type="ECO:0000256" key="5">
    <source>
        <dbReference type="ARBA" id="ARBA00023242"/>
    </source>
</evidence>
<evidence type="ECO:0000313" key="8">
    <source>
        <dbReference type="EMBL" id="PWZ15446.1"/>
    </source>
</evidence>
<dbReference type="InterPro" id="IPR044810">
    <property type="entry name" value="WRKY_plant"/>
</dbReference>
<proteinExistence type="predicted"/>
<keyword evidence="4" id="KW-0804">Transcription</keyword>
<dbReference type="GO" id="GO:0003700">
    <property type="term" value="F:DNA-binding transcription factor activity"/>
    <property type="evidence" value="ECO:0007669"/>
    <property type="project" value="InterPro"/>
</dbReference>
<protein>
    <submittedName>
        <fullName evidence="8">Putative WRKY transcription factor 46</fullName>
    </submittedName>
</protein>
<dbReference type="PANTHER" id="PTHR31282">
    <property type="entry name" value="WRKY TRANSCRIPTION FACTOR 21-RELATED"/>
    <property type="match status" value="1"/>
</dbReference>
<dbReference type="Proteomes" id="UP000251960">
    <property type="component" value="Chromosome 7"/>
</dbReference>
<comment type="subcellular location">
    <subcellularLocation>
        <location evidence="1">Nucleus</location>
    </subcellularLocation>
</comment>
<evidence type="ECO:0000259" key="7">
    <source>
        <dbReference type="PROSITE" id="PS50811"/>
    </source>
</evidence>
<organism evidence="8">
    <name type="scientific">Zea mays</name>
    <name type="common">Maize</name>
    <dbReference type="NCBI Taxonomy" id="4577"/>
    <lineage>
        <taxon>Eukaryota</taxon>
        <taxon>Viridiplantae</taxon>
        <taxon>Streptophyta</taxon>
        <taxon>Embryophyta</taxon>
        <taxon>Tracheophyta</taxon>
        <taxon>Spermatophyta</taxon>
        <taxon>Magnoliopsida</taxon>
        <taxon>Liliopsida</taxon>
        <taxon>Poales</taxon>
        <taxon>Poaceae</taxon>
        <taxon>PACMAD clade</taxon>
        <taxon>Panicoideae</taxon>
        <taxon>Andropogonodae</taxon>
        <taxon>Andropogoneae</taxon>
        <taxon>Tripsacinae</taxon>
        <taxon>Zea</taxon>
    </lineage>
</organism>
<dbReference type="SMART" id="SM00774">
    <property type="entry name" value="WRKY"/>
    <property type="match status" value="1"/>
</dbReference>
<dbReference type="SUPFAM" id="SSF118290">
    <property type="entry name" value="WRKY DNA-binding domain"/>
    <property type="match status" value="1"/>
</dbReference>
<name>A0A3L6E3J7_MAIZE</name>
<dbReference type="EMBL" id="NCVQ01000008">
    <property type="protein sequence ID" value="PWZ15446.1"/>
    <property type="molecule type" value="Genomic_DNA"/>
</dbReference>
<accession>A0A3L6E3J7</accession>
<keyword evidence="3" id="KW-0238">DNA-binding</keyword>
<dbReference type="PROSITE" id="PS50811">
    <property type="entry name" value="WRKY"/>
    <property type="match status" value="1"/>
</dbReference>
<dbReference type="InterPro" id="IPR003657">
    <property type="entry name" value="WRKY_dom"/>
</dbReference>
<feature type="region of interest" description="Disordered" evidence="6">
    <location>
        <begin position="150"/>
        <end position="190"/>
    </location>
</feature>
<reference evidence="8" key="1">
    <citation type="journal article" date="2018" name="Nat. Genet.">
        <title>Extensive intraspecific gene order and gene structural variations between Mo17 and other maize genomes.</title>
        <authorList>
            <person name="Sun S."/>
            <person name="Zhou Y."/>
            <person name="Chen J."/>
            <person name="Shi J."/>
            <person name="Zhao H."/>
            <person name="Zhao H."/>
            <person name="Song W."/>
            <person name="Zhang M."/>
            <person name="Cui Y."/>
            <person name="Dong X."/>
            <person name="Liu H."/>
            <person name="Ma X."/>
            <person name="Jiao Y."/>
            <person name="Wang B."/>
            <person name="Wei X."/>
            <person name="Stein J.C."/>
            <person name="Glaubitz J.C."/>
            <person name="Lu F."/>
            <person name="Yu G."/>
            <person name="Liang C."/>
            <person name="Fengler K."/>
            <person name="Li B."/>
            <person name="Rafalski A."/>
            <person name="Schnable P.S."/>
            <person name="Ware D.H."/>
            <person name="Buckler E.S."/>
            <person name="Lai J."/>
        </authorList>
    </citation>
    <scope>NUCLEOTIDE SEQUENCE [LARGE SCALE GENOMIC DNA]</scope>
    <source>
        <tissue evidence="8">Seedling</tissue>
    </source>
</reference>
<evidence type="ECO:0000256" key="1">
    <source>
        <dbReference type="ARBA" id="ARBA00004123"/>
    </source>
</evidence>